<sequence>MSGPADVGAPEFPGVTEADLVGDAFDGHLRFAEKKRCAAFSNSVPRRAEMLSGVGQLAAQHPLGGMELLRGAGHRHWAVQILLRKLTMLSAAAAS</sequence>
<reference evidence="1 2" key="1">
    <citation type="journal article" date="2019" name="Emerg. Microbes Infect.">
        <title>Comprehensive subspecies identification of 175 nontuberculous mycobacteria species based on 7547 genomic profiles.</title>
        <authorList>
            <person name="Matsumoto Y."/>
            <person name="Kinjo T."/>
            <person name="Motooka D."/>
            <person name="Nabeya D."/>
            <person name="Jung N."/>
            <person name="Uechi K."/>
            <person name="Horii T."/>
            <person name="Iida T."/>
            <person name="Fujita J."/>
            <person name="Nakamura S."/>
        </authorList>
    </citation>
    <scope>NUCLEOTIDE SEQUENCE [LARGE SCALE GENOMIC DNA]</scope>
    <source>
        <strain evidence="1 2">JCM 6375</strain>
    </source>
</reference>
<dbReference type="AlphaFoldDB" id="A0AAD1HEW1"/>
<proteinExistence type="predicted"/>
<dbReference type="EMBL" id="AP022560">
    <property type="protein sequence ID" value="BBX03626.1"/>
    <property type="molecule type" value="Genomic_DNA"/>
</dbReference>
<gene>
    <name evidence="1" type="ORF">MMOR_45620</name>
</gene>
<evidence type="ECO:0000313" key="1">
    <source>
        <dbReference type="EMBL" id="BBX03626.1"/>
    </source>
</evidence>
<dbReference type="Proteomes" id="UP000466681">
    <property type="component" value="Chromosome"/>
</dbReference>
<dbReference type="KEGG" id="mmor:MMOR_45620"/>
<accession>A0AAD1HEW1</accession>
<evidence type="ECO:0000313" key="2">
    <source>
        <dbReference type="Proteomes" id="UP000466681"/>
    </source>
</evidence>
<name>A0AAD1HEW1_9MYCO</name>
<organism evidence="1 2">
    <name type="scientific">Mycolicibacterium moriokaense</name>
    <dbReference type="NCBI Taxonomy" id="39691"/>
    <lineage>
        <taxon>Bacteria</taxon>
        <taxon>Bacillati</taxon>
        <taxon>Actinomycetota</taxon>
        <taxon>Actinomycetes</taxon>
        <taxon>Mycobacteriales</taxon>
        <taxon>Mycobacteriaceae</taxon>
        <taxon>Mycolicibacterium</taxon>
    </lineage>
</organism>
<protein>
    <submittedName>
        <fullName evidence="1">Uncharacterized protein</fullName>
    </submittedName>
</protein>
<keyword evidence="2" id="KW-1185">Reference proteome</keyword>